<dbReference type="Proteomes" id="UP000538147">
    <property type="component" value="Unassembled WGS sequence"/>
</dbReference>
<sequence length="92" mass="9282">MKNDLELNSRSVGRRIAEAVALAVLTLGLWVAPTLVSQGQDRVDMTPAARHVDAGLVGAGAASGIAFERADALALALAAAPADDAVTSRTSG</sequence>
<accession>A0A841L268</accession>
<comment type="caution">
    <text evidence="1">The sequence shown here is derived from an EMBL/GenBank/DDBJ whole genome shotgun (WGS) entry which is preliminary data.</text>
</comment>
<keyword evidence="2" id="KW-1185">Reference proteome</keyword>
<dbReference type="EMBL" id="JACIIV010000005">
    <property type="protein sequence ID" value="MBB6226684.1"/>
    <property type="molecule type" value="Genomic_DNA"/>
</dbReference>
<name>A0A841L268_9SPHN</name>
<evidence type="ECO:0000313" key="1">
    <source>
        <dbReference type="EMBL" id="MBB6226684.1"/>
    </source>
</evidence>
<protein>
    <submittedName>
        <fullName evidence="1">Uncharacterized protein</fullName>
    </submittedName>
</protein>
<reference evidence="1 2" key="1">
    <citation type="submission" date="2020-08" db="EMBL/GenBank/DDBJ databases">
        <title>Genomic Encyclopedia of Type Strains, Phase IV (KMG-IV): sequencing the most valuable type-strain genomes for metagenomic binning, comparative biology and taxonomic classification.</title>
        <authorList>
            <person name="Goeker M."/>
        </authorList>
    </citation>
    <scope>NUCLEOTIDE SEQUENCE [LARGE SCALE GENOMIC DNA]</scope>
    <source>
        <strain evidence="1 2">DSM 102189</strain>
    </source>
</reference>
<evidence type="ECO:0000313" key="2">
    <source>
        <dbReference type="Proteomes" id="UP000538147"/>
    </source>
</evidence>
<dbReference type="AlphaFoldDB" id="A0A841L268"/>
<organism evidence="1 2">
    <name type="scientific">Polymorphobacter multimanifer</name>
    <dbReference type="NCBI Taxonomy" id="1070431"/>
    <lineage>
        <taxon>Bacteria</taxon>
        <taxon>Pseudomonadati</taxon>
        <taxon>Pseudomonadota</taxon>
        <taxon>Alphaproteobacteria</taxon>
        <taxon>Sphingomonadales</taxon>
        <taxon>Sphingosinicellaceae</taxon>
        <taxon>Polymorphobacter</taxon>
    </lineage>
</organism>
<proteinExistence type="predicted"/>
<gene>
    <name evidence="1" type="ORF">FHS79_000842</name>
</gene>